<keyword evidence="3" id="KW-0812">Transmembrane</keyword>
<reference evidence="5" key="1">
    <citation type="submission" date="2023-07" db="EMBL/GenBank/DDBJ databases">
        <title>30 novel species of actinomycetes from the DSMZ collection.</title>
        <authorList>
            <person name="Nouioui I."/>
        </authorList>
    </citation>
    <scope>NUCLEOTIDE SEQUENCE [LARGE SCALE GENOMIC DNA]</scope>
    <source>
        <strain evidence="5">DSM 44917</strain>
    </source>
</reference>
<evidence type="ECO:0000256" key="2">
    <source>
        <dbReference type="SAM" id="MobiDB-lite"/>
    </source>
</evidence>
<keyword evidence="3" id="KW-1133">Transmembrane helix</keyword>
<feature type="non-terminal residue" evidence="4">
    <location>
        <position position="1"/>
    </location>
</feature>
<feature type="coiled-coil region" evidence="1">
    <location>
        <begin position="101"/>
        <end position="128"/>
    </location>
</feature>
<accession>A0ABU2L8S4</accession>
<dbReference type="GO" id="GO:0004674">
    <property type="term" value="F:protein serine/threonine kinase activity"/>
    <property type="evidence" value="ECO:0007669"/>
    <property type="project" value="UniProtKB-KW"/>
</dbReference>
<comment type="caution">
    <text evidence="4">The sequence shown here is derived from an EMBL/GenBank/DDBJ whole genome shotgun (WGS) entry which is preliminary data.</text>
</comment>
<keyword evidence="5" id="KW-1185">Reference proteome</keyword>
<protein>
    <submittedName>
        <fullName evidence="4">Serine/threonine protein kinase</fullName>
    </submittedName>
</protein>
<name>A0ABU2L8S4_9ACTN</name>
<dbReference type="Proteomes" id="UP001183388">
    <property type="component" value="Unassembled WGS sequence"/>
</dbReference>
<evidence type="ECO:0000256" key="3">
    <source>
        <dbReference type="SAM" id="Phobius"/>
    </source>
</evidence>
<sequence length="135" mass="15780">QQAQPQPYPQQYQRPVPPPYQEPPPRRAAPEPRRDRREPRPPSRSANPMRIPGLGCLKGCLFVILILVVVVVLVWNFTPIQDWIADGRSFWDTVTDWFDDVREWLGLIEEADQQRQQIQENLENLESRADLQPSE</sequence>
<keyword evidence="1" id="KW-0175">Coiled coil</keyword>
<feature type="region of interest" description="Disordered" evidence="2">
    <location>
        <begin position="1"/>
        <end position="52"/>
    </location>
</feature>
<keyword evidence="3" id="KW-0472">Membrane</keyword>
<keyword evidence="4" id="KW-0418">Kinase</keyword>
<dbReference type="EMBL" id="JAVREN010000015">
    <property type="protein sequence ID" value="MDT0307871.1"/>
    <property type="molecule type" value="Genomic_DNA"/>
</dbReference>
<feature type="compositionally biased region" description="Low complexity" evidence="2">
    <location>
        <begin position="1"/>
        <end position="14"/>
    </location>
</feature>
<keyword evidence="4" id="KW-0723">Serine/threonine-protein kinase</keyword>
<evidence type="ECO:0000313" key="5">
    <source>
        <dbReference type="Proteomes" id="UP001183388"/>
    </source>
</evidence>
<proteinExistence type="predicted"/>
<feature type="transmembrane region" description="Helical" evidence="3">
    <location>
        <begin position="54"/>
        <end position="75"/>
    </location>
</feature>
<organism evidence="4 5">
    <name type="scientific">Streptomyces boetiae</name>
    <dbReference type="NCBI Taxonomy" id="3075541"/>
    <lineage>
        <taxon>Bacteria</taxon>
        <taxon>Bacillati</taxon>
        <taxon>Actinomycetota</taxon>
        <taxon>Actinomycetes</taxon>
        <taxon>Kitasatosporales</taxon>
        <taxon>Streptomycetaceae</taxon>
        <taxon>Streptomyces</taxon>
    </lineage>
</organism>
<evidence type="ECO:0000313" key="4">
    <source>
        <dbReference type="EMBL" id="MDT0307871.1"/>
    </source>
</evidence>
<evidence type="ECO:0000256" key="1">
    <source>
        <dbReference type="SAM" id="Coils"/>
    </source>
</evidence>
<keyword evidence="4" id="KW-0808">Transferase</keyword>
<gene>
    <name evidence="4" type="ORF">RM780_12985</name>
</gene>
<feature type="compositionally biased region" description="Basic and acidic residues" evidence="2">
    <location>
        <begin position="24"/>
        <end position="41"/>
    </location>
</feature>